<organism evidence="2 3">
    <name type="scientific">Winogradskyella litoriviva</name>
    <dbReference type="NCBI Taxonomy" id="1220182"/>
    <lineage>
        <taxon>Bacteria</taxon>
        <taxon>Pseudomonadati</taxon>
        <taxon>Bacteroidota</taxon>
        <taxon>Flavobacteriia</taxon>
        <taxon>Flavobacteriales</taxon>
        <taxon>Flavobacteriaceae</taxon>
        <taxon>Winogradskyella</taxon>
    </lineage>
</organism>
<feature type="domain" description="Letm1 RBD" evidence="1">
    <location>
        <begin position="333"/>
        <end position="386"/>
    </location>
</feature>
<evidence type="ECO:0000313" key="3">
    <source>
        <dbReference type="Proteomes" id="UP000805085"/>
    </source>
</evidence>
<dbReference type="EMBL" id="JABRWQ010000005">
    <property type="protein sequence ID" value="NRD23940.1"/>
    <property type="molecule type" value="Genomic_DNA"/>
</dbReference>
<sequence length="391" mass="45618">MNPSAHGWIKKLLNQVSETVYSQTETEAFYNRLKQAGFIYGSNIKVVLDIIKPFDLTEEERCKINLLLTYYFIYLKHKSDEDFIDSLIRYYKAISNQKRSFFEELFGDKTPDSLLEKMIHKRIHIDDNFITKNFNYFLINALLFVDVLGYQRFLRDEKDIKNYVNNLESALETIVFSVIDNKSVKTEYDDNLIKLFEGSIRHKNSELPTYQNAVSFISEPLEKLYVVDLVCMASWTDKTIDTEEREFLLRLKNDLILDSEIIAQSVNDINLFYDEHKEDVAFLSSKNLAQSFYDNSSKVVSKLITRNSKRLIKELSESKEAMTLLAQSTQRTLTDEEQKKIQSQLLDIFKSIPSLAIFMLPGGMLLLPLFVKFIPKLLPSAFDENRIDDKE</sequence>
<comment type="caution">
    <text evidence="2">The sequence shown here is derived from an EMBL/GenBank/DDBJ whole genome shotgun (WGS) entry which is preliminary data.</text>
</comment>
<evidence type="ECO:0000313" key="2">
    <source>
        <dbReference type="EMBL" id="NRD23940.1"/>
    </source>
</evidence>
<gene>
    <name evidence="2" type="ORF">HNV10_11840</name>
</gene>
<dbReference type="RefSeq" id="WP_173301598.1">
    <property type="nucleotide sequence ID" value="NZ_JABRWQ010000005.1"/>
</dbReference>
<evidence type="ECO:0000259" key="1">
    <source>
        <dbReference type="Pfam" id="PF07766"/>
    </source>
</evidence>
<keyword evidence="3" id="KW-1185">Reference proteome</keyword>
<protein>
    <recommendedName>
        <fullName evidence="1">Letm1 RBD domain-containing protein</fullName>
    </recommendedName>
</protein>
<dbReference type="NCBIfam" id="NF040639">
    <property type="entry name" value="LETM1_rel_film"/>
    <property type="match status" value="1"/>
</dbReference>
<dbReference type="Pfam" id="PF07766">
    <property type="entry name" value="LETM1_RBD"/>
    <property type="match status" value="1"/>
</dbReference>
<dbReference type="Proteomes" id="UP000805085">
    <property type="component" value="Unassembled WGS sequence"/>
</dbReference>
<proteinExistence type="predicted"/>
<reference evidence="2 3" key="1">
    <citation type="journal article" date="2015" name="Int. J. Syst. Evol. Microbiol.">
        <title>Winogradskyella litoriviva sp. nov., isolated from coastal seawater.</title>
        <authorList>
            <person name="Nedashkovskaya O.I."/>
            <person name="Kukhlevskiy A.D."/>
            <person name="Zhukova N.V."/>
            <person name="Kim S.J."/>
            <person name="Rhee S.K."/>
            <person name="Mikhailov V.V."/>
        </authorList>
    </citation>
    <scope>NUCLEOTIDE SEQUENCE [LARGE SCALE GENOMIC DNA]</scope>
    <source>
        <strain evidence="2 3">KMM6491</strain>
    </source>
</reference>
<name>A0ABX2E6C7_9FLAO</name>
<accession>A0ABX2E6C7</accession>
<dbReference type="InterPro" id="IPR033122">
    <property type="entry name" value="LETM1-like_RBD"/>
</dbReference>